<dbReference type="EMBL" id="CAKOGP040002313">
    <property type="protein sequence ID" value="CAJ1966703.1"/>
    <property type="molecule type" value="Genomic_DNA"/>
</dbReference>
<dbReference type="SMART" id="SM00028">
    <property type="entry name" value="TPR"/>
    <property type="match status" value="8"/>
</dbReference>
<dbReference type="Gene3D" id="1.25.40.10">
    <property type="entry name" value="Tetratricopeptide repeat domain"/>
    <property type="match status" value="3"/>
</dbReference>
<evidence type="ECO:0000256" key="3">
    <source>
        <dbReference type="PROSITE-ProRule" id="PRU00339"/>
    </source>
</evidence>
<gene>
    <name evidence="5" type="ORF">CYCCA115_LOCUS22286</name>
</gene>
<evidence type="ECO:0000256" key="1">
    <source>
        <dbReference type="ARBA" id="ARBA00022737"/>
    </source>
</evidence>
<reference evidence="5" key="1">
    <citation type="submission" date="2023-08" db="EMBL/GenBank/DDBJ databases">
        <authorList>
            <person name="Audoor S."/>
            <person name="Bilcke G."/>
        </authorList>
    </citation>
    <scope>NUCLEOTIDE SEQUENCE</scope>
</reference>
<comment type="caution">
    <text evidence="5">The sequence shown here is derived from an EMBL/GenBank/DDBJ whole genome shotgun (WGS) entry which is preliminary data.</text>
</comment>
<dbReference type="PANTHER" id="PTHR45641:SF19">
    <property type="entry name" value="NEPHROCYSTIN-3"/>
    <property type="match status" value="1"/>
</dbReference>
<dbReference type="AlphaFoldDB" id="A0AAD2PXL1"/>
<feature type="region of interest" description="Disordered" evidence="4">
    <location>
        <begin position="37"/>
        <end position="95"/>
    </location>
</feature>
<dbReference type="Proteomes" id="UP001295423">
    <property type="component" value="Unassembled WGS sequence"/>
</dbReference>
<dbReference type="Pfam" id="PF13424">
    <property type="entry name" value="TPR_12"/>
    <property type="match status" value="3"/>
</dbReference>
<organism evidence="5 6">
    <name type="scientific">Cylindrotheca closterium</name>
    <dbReference type="NCBI Taxonomy" id="2856"/>
    <lineage>
        <taxon>Eukaryota</taxon>
        <taxon>Sar</taxon>
        <taxon>Stramenopiles</taxon>
        <taxon>Ochrophyta</taxon>
        <taxon>Bacillariophyta</taxon>
        <taxon>Bacillariophyceae</taxon>
        <taxon>Bacillariophycidae</taxon>
        <taxon>Bacillariales</taxon>
        <taxon>Bacillariaceae</taxon>
        <taxon>Cylindrotheca</taxon>
    </lineage>
</organism>
<dbReference type="InterPro" id="IPR019734">
    <property type="entry name" value="TPR_rpt"/>
</dbReference>
<keyword evidence="1" id="KW-0677">Repeat</keyword>
<dbReference type="SUPFAM" id="SSF48452">
    <property type="entry name" value="TPR-like"/>
    <property type="match status" value="2"/>
</dbReference>
<evidence type="ECO:0000256" key="2">
    <source>
        <dbReference type="ARBA" id="ARBA00022803"/>
    </source>
</evidence>
<dbReference type="InterPro" id="IPR011990">
    <property type="entry name" value="TPR-like_helical_dom_sf"/>
</dbReference>
<protein>
    <recommendedName>
        <fullName evidence="7">MalT-like TPR region domain-containing protein</fullName>
    </recommendedName>
</protein>
<accession>A0AAD2PXL1</accession>
<sequence>MPSIGTTRGGPTRAELQNTKDPNNKWYAGMFSGFMVPPTAGAAESRNSNDFNWASERGNENREGVEDDNSTVGESLDALGRDLGSDMRSLPSLDEGSLEGSLGTLSLSKKVALPFSFLNPKKTETVESVVEKKINNLKSERSLTAVDKSVPYLQRRLQPRPPQVYTEAKKRTTPESIVDPRRHMLVRELRDAVAKYGRFDLRCANITAALGDLYDEIEDHIQAIRLHKDAVSVFTVKLGDNDQKALTARVRLGEVQENAREYDDAIGTYYYVISMTRALDGEKSPKAASVAMKMAETLRKKGENELAIKTLKKVLKIYREILGDGHPKVSIVVDDIAKLYVSIGDYVKASAILEQVVKLKAATMGATDKAVADSLVDLSSCYECAEQYNKAMKNLKKAYKIQEDLEGEASDACILTLERIGVIYQATGHFKKAAIAYLGVLRGRKHALGESHPTVADTYFHLAVSLRESGQEDKAFKCMKQALNIYVGEGKNMHDVMMIAEVMHELGVLHTLKGQHGESIKMLKQEIAVRSKLGQPEYPSTAEAMKCLGQAEYESKNHARALNHLKDARLVYEKAGKTSDIGYGEVLLNLGIVFRAMRKQQKCRDALFEALTVFKNAGCDSDHSLLSKTLTILREMGHRINI</sequence>
<evidence type="ECO:0008006" key="7">
    <source>
        <dbReference type="Google" id="ProtNLM"/>
    </source>
</evidence>
<evidence type="ECO:0000313" key="5">
    <source>
        <dbReference type="EMBL" id="CAJ1966703.1"/>
    </source>
</evidence>
<keyword evidence="2 3" id="KW-0802">TPR repeat</keyword>
<dbReference type="PROSITE" id="PS50005">
    <property type="entry name" value="TPR"/>
    <property type="match status" value="1"/>
</dbReference>
<keyword evidence="6" id="KW-1185">Reference proteome</keyword>
<name>A0AAD2PXL1_9STRA</name>
<evidence type="ECO:0000256" key="4">
    <source>
        <dbReference type="SAM" id="MobiDB-lite"/>
    </source>
</evidence>
<feature type="repeat" description="TPR" evidence="3">
    <location>
        <begin position="372"/>
        <end position="405"/>
    </location>
</feature>
<dbReference type="PANTHER" id="PTHR45641">
    <property type="entry name" value="TETRATRICOPEPTIDE REPEAT PROTEIN (AFU_ORTHOLOGUE AFUA_6G03870)"/>
    <property type="match status" value="1"/>
</dbReference>
<evidence type="ECO:0000313" key="6">
    <source>
        <dbReference type="Proteomes" id="UP001295423"/>
    </source>
</evidence>
<proteinExistence type="predicted"/>
<feature type="region of interest" description="Disordered" evidence="4">
    <location>
        <begin position="1"/>
        <end position="24"/>
    </location>
</feature>